<evidence type="ECO:0000313" key="2">
    <source>
        <dbReference type="EMBL" id="EPQ15413.1"/>
    </source>
</evidence>
<evidence type="ECO:0000313" key="3">
    <source>
        <dbReference type="Proteomes" id="UP000052978"/>
    </source>
</evidence>
<sequence length="92" mass="10319">MAQSQHWGLGWWAQLQSWVIGEIVRGAEGEESVGKTPRFPRPRERKHFLSKSQVRPKEVTVPAGPPRTLHVLSKSQARPKVTVPAGPPRTLH</sequence>
<gene>
    <name evidence="2" type="ORF">D623_10020474</name>
</gene>
<proteinExistence type="predicted"/>
<name>S7PWV0_MYOBR</name>
<evidence type="ECO:0000256" key="1">
    <source>
        <dbReference type="SAM" id="MobiDB-lite"/>
    </source>
</evidence>
<reference evidence="2 3" key="1">
    <citation type="journal article" date="2013" name="Nat. Commun.">
        <title>Genome analysis reveals insights into physiology and longevity of the Brandt's bat Myotis brandtii.</title>
        <authorList>
            <person name="Seim I."/>
            <person name="Fang X."/>
            <person name="Xiong Z."/>
            <person name="Lobanov A.V."/>
            <person name="Huang Z."/>
            <person name="Ma S."/>
            <person name="Feng Y."/>
            <person name="Turanov A.A."/>
            <person name="Zhu Y."/>
            <person name="Lenz T.L."/>
            <person name="Gerashchenko M.V."/>
            <person name="Fan D."/>
            <person name="Hee Yim S."/>
            <person name="Yao X."/>
            <person name="Jordan D."/>
            <person name="Xiong Y."/>
            <person name="Ma Y."/>
            <person name="Lyapunov A.N."/>
            <person name="Chen G."/>
            <person name="Kulakova O.I."/>
            <person name="Sun Y."/>
            <person name="Lee S.G."/>
            <person name="Bronson R.T."/>
            <person name="Moskalev A.A."/>
            <person name="Sunyaev S.R."/>
            <person name="Zhang G."/>
            <person name="Krogh A."/>
            <person name="Wang J."/>
            <person name="Gladyshev V.N."/>
        </authorList>
    </citation>
    <scope>NUCLEOTIDE SEQUENCE [LARGE SCALE GENOMIC DNA]</scope>
</reference>
<keyword evidence="3" id="KW-1185">Reference proteome</keyword>
<feature type="region of interest" description="Disordered" evidence="1">
    <location>
        <begin position="28"/>
        <end position="92"/>
    </location>
</feature>
<dbReference type="Proteomes" id="UP000052978">
    <property type="component" value="Unassembled WGS sequence"/>
</dbReference>
<feature type="compositionally biased region" description="Basic residues" evidence="1">
    <location>
        <begin position="38"/>
        <end position="49"/>
    </location>
</feature>
<dbReference type="AlphaFoldDB" id="S7PWV0"/>
<dbReference type="EMBL" id="KE164147">
    <property type="protein sequence ID" value="EPQ15413.1"/>
    <property type="molecule type" value="Genomic_DNA"/>
</dbReference>
<protein>
    <submittedName>
        <fullName evidence="2">Uncharacterized protein</fullName>
    </submittedName>
</protein>
<organism evidence="2 3">
    <name type="scientific">Myotis brandtii</name>
    <name type="common">Brandt's bat</name>
    <dbReference type="NCBI Taxonomy" id="109478"/>
    <lineage>
        <taxon>Eukaryota</taxon>
        <taxon>Metazoa</taxon>
        <taxon>Chordata</taxon>
        <taxon>Craniata</taxon>
        <taxon>Vertebrata</taxon>
        <taxon>Euteleostomi</taxon>
        <taxon>Mammalia</taxon>
        <taxon>Eutheria</taxon>
        <taxon>Laurasiatheria</taxon>
        <taxon>Chiroptera</taxon>
        <taxon>Yangochiroptera</taxon>
        <taxon>Vespertilionidae</taxon>
        <taxon>Myotis</taxon>
    </lineage>
</organism>
<accession>S7PWV0</accession>